<organism evidence="1 2">
    <name type="scientific">Mus spicilegus</name>
    <name type="common">Mound-building mouse</name>
    <dbReference type="NCBI Taxonomy" id="10103"/>
    <lineage>
        <taxon>Eukaryota</taxon>
        <taxon>Metazoa</taxon>
        <taxon>Chordata</taxon>
        <taxon>Craniata</taxon>
        <taxon>Vertebrata</taxon>
        <taxon>Euteleostomi</taxon>
        <taxon>Mammalia</taxon>
        <taxon>Eutheria</taxon>
        <taxon>Euarchontoglires</taxon>
        <taxon>Glires</taxon>
        <taxon>Rodentia</taxon>
        <taxon>Myomorpha</taxon>
        <taxon>Muroidea</taxon>
        <taxon>Muridae</taxon>
        <taxon>Murinae</taxon>
        <taxon>Mus</taxon>
        <taxon>Mus</taxon>
    </lineage>
</organism>
<protein>
    <submittedName>
        <fullName evidence="1">Uncharacterized protein</fullName>
    </submittedName>
</protein>
<reference evidence="1" key="1">
    <citation type="submission" date="2025-08" db="UniProtKB">
        <authorList>
            <consortium name="Ensembl"/>
        </authorList>
    </citation>
    <scope>IDENTIFICATION</scope>
</reference>
<dbReference type="Proteomes" id="UP000694415">
    <property type="component" value="Unplaced"/>
</dbReference>
<evidence type="ECO:0000313" key="2">
    <source>
        <dbReference type="Proteomes" id="UP000694415"/>
    </source>
</evidence>
<dbReference type="Ensembl" id="ENSMSIT00000044361.1">
    <property type="protein sequence ID" value="ENSMSIP00000035203.1"/>
    <property type="gene ID" value="ENSMSIG00000029324.1"/>
</dbReference>
<accession>A0A8C6IEL1</accession>
<keyword evidence="2" id="KW-1185">Reference proteome</keyword>
<dbReference type="AlphaFoldDB" id="A0A8C6IEL1"/>
<sequence length="48" mass="5511">LTMIEVSHTTTDNKVQACLSQLPIWWAGKKICQMVKGNLNKEFSPEEY</sequence>
<name>A0A8C6IEL1_MUSSI</name>
<proteinExistence type="predicted"/>
<evidence type="ECO:0000313" key="1">
    <source>
        <dbReference type="Ensembl" id="ENSMSIP00000035203.1"/>
    </source>
</evidence>
<reference evidence="1" key="2">
    <citation type="submission" date="2025-09" db="UniProtKB">
        <authorList>
            <consortium name="Ensembl"/>
        </authorList>
    </citation>
    <scope>IDENTIFICATION</scope>
</reference>